<dbReference type="SUPFAM" id="SSF57903">
    <property type="entry name" value="FYVE/PHD zinc finger"/>
    <property type="match status" value="1"/>
</dbReference>
<gene>
    <name evidence="2" type="ORF">BDZ94DRAFT_1184677</name>
</gene>
<feature type="compositionally biased region" description="Polar residues" evidence="1">
    <location>
        <begin position="1160"/>
        <end position="1175"/>
    </location>
</feature>
<comment type="caution">
    <text evidence="2">The sequence shown here is derived from an EMBL/GenBank/DDBJ whole genome shotgun (WGS) entry which is preliminary data.</text>
</comment>
<dbReference type="InterPro" id="IPR036115">
    <property type="entry name" value="GCM_dom_sf"/>
</dbReference>
<dbReference type="GO" id="GO:0003677">
    <property type="term" value="F:DNA binding"/>
    <property type="evidence" value="ECO:0007669"/>
    <property type="project" value="InterPro"/>
</dbReference>
<evidence type="ECO:0000313" key="2">
    <source>
        <dbReference type="EMBL" id="KAF9468215.1"/>
    </source>
</evidence>
<feature type="region of interest" description="Disordered" evidence="1">
    <location>
        <begin position="676"/>
        <end position="731"/>
    </location>
</feature>
<evidence type="ECO:0008006" key="4">
    <source>
        <dbReference type="Google" id="ProtNLM"/>
    </source>
</evidence>
<dbReference type="SUPFAM" id="SSF90073">
    <property type="entry name" value="GCM domain"/>
    <property type="match status" value="1"/>
</dbReference>
<dbReference type="EMBL" id="MU150234">
    <property type="protein sequence ID" value="KAF9468215.1"/>
    <property type="molecule type" value="Genomic_DNA"/>
</dbReference>
<feature type="compositionally biased region" description="Basic and acidic residues" evidence="1">
    <location>
        <begin position="1678"/>
        <end position="1689"/>
    </location>
</feature>
<name>A0A9P5YIH7_9AGAR</name>
<accession>A0A9P5YIH7</accession>
<dbReference type="InterPro" id="IPR011011">
    <property type="entry name" value="Znf_FYVE_PHD"/>
</dbReference>
<feature type="compositionally biased region" description="Basic and acidic residues" evidence="1">
    <location>
        <begin position="1127"/>
        <end position="1140"/>
    </location>
</feature>
<dbReference type="Proteomes" id="UP000807353">
    <property type="component" value="Unassembled WGS sequence"/>
</dbReference>
<dbReference type="OrthoDB" id="3056903at2759"/>
<dbReference type="InterPro" id="IPR013083">
    <property type="entry name" value="Znf_RING/FYVE/PHD"/>
</dbReference>
<feature type="region of interest" description="Disordered" evidence="1">
    <location>
        <begin position="1715"/>
        <end position="1742"/>
    </location>
</feature>
<feature type="compositionally biased region" description="Polar residues" evidence="1">
    <location>
        <begin position="1143"/>
        <end position="1153"/>
    </location>
</feature>
<evidence type="ECO:0000313" key="3">
    <source>
        <dbReference type="Proteomes" id="UP000807353"/>
    </source>
</evidence>
<evidence type="ECO:0000256" key="1">
    <source>
        <dbReference type="SAM" id="MobiDB-lite"/>
    </source>
</evidence>
<feature type="compositionally biased region" description="Polar residues" evidence="1">
    <location>
        <begin position="1187"/>
        <end position="1203"/>
    </location>
</feature>
<organism evidence="2 3">
    <name type="scientific">Collybia nuda</name>
    <dbReference type="NCBI Taxonomy" id="64659"/>
    <lineage>
        <taxon>Eukaryota</taxon>
        <taxon>Fungi</taxon>
        <taxon>Dikarya</taxon>
        <taxon>Basidiomycota</taxon>
        <taxon>Agaricomycotina</taxon>
        <taxon>Agaricomycetes</taxon>
        <taxon>Agaricomycetidae</taxon>
        <taxon>Agaricales</taxon>
        <taxon>Tricholomatineae</taxon>
        <taxon>Clitocybaceae</taxon>
        <taxon>Collybia</taxon>
    </lineage>
</organism>
<protein>
    <recommendedName>
        <fullName evidence="4">PHD-type domain-containing protein</fullName>
    </recommendedName>
</protein>
<feature type="region of interest" description="Disordered" evidence="1">
    <location>
        <begin position="1673"/>
        <end position="1693"/>
    </location>
</feature>
<feature type="region of interest" description="Disordered" evidence="1">
    <location>
        <begin position="1120"/>
        <end position="1209"/>
    </location>
</feature>
<dbReference type="Gene3D" id="3.30.40.10">
    <property type="entry name" value="Zinc/RING finger domain, C3HC4 (zinc finger)"/>
    <property type="match status" value="1"/>
</dbReference>
<dbReference type="GO" id="GO:0006355">
    <property type="term" value="P:regulation of DNA-templated transcription"/>
    <property type="evidence" value="ECO:0007669"/>
    <property type="project" value="InterPro"/>
</dbReference>
<proteinExistence type="predicted"/>
<feature type="compositionally biased region" description="Basic and acidic residues" evidence="1">
    <location>
        <begin position="690"/>
        <end position="707"/>
    </location>
</feature>
<keyword evidence="3" id="KW-1185">Reference proteome</keyword>
<feature type="compositionally biased region" description="Polar residues" evidence="1">
    <location>
        <begin position="708"/>
        <end position="731"/>
    </location>
</feature>
<reference evidence="2" key="1">
    <citation type="submission" date="2020-11" db="EMBL/GenBank/DDBJ databases">
        <authorList>
            <consortium name="DOE Joint Genome Institute"/>
            <person name="Ahrendt S."/>
            <person name="Riley R."/>
            <person name="Andreopoulos W."/>
            <person name="Labutti K."/>
            <person name="Pangilinan J."/>
            <person name="Ruiz-Duenas F.J."/>
            <person name="Barrasa J.M."/>
            <person name="Sanchez-Garcia M."/>
            <person name="Camarero S."/>
            <person name="Miyauchi S."/>
            <person name="Serrano A."/>
            <person name="Linde D."/>
            <person name="Babiker R."/>
            <person name="Drula E."/>
            <person name="Ayuso-Fernandez I."/>
            <person name="Pacheco R."/>
            <person name="Padilla G."/>
            <person name="Ferreira P."/>
            <person name="Barriuso J."/>
            <person name="Kellner H."/>
            <person name="Castanera R."/>
            <person name="Alfaro M."/>
            <person name="Ramirez L."/>
            <person name="Pisabarro A.G."/>
            <person name="Kuo A."/>
            <person name="Tritt A."/>
            <person name="Lipzen A."/>
            <person name="He G."/>
            <person name="Yan M."/>
            <person name="Ng V."/>
            <person name="Cullen D."/>
            <person name="Martin F."/>
            <person name="Rosso M.-N."/>
            <person name="Henrissat B."/>
            <person name="Hibbett D."/>
            <person name="Martinez A.T."/>
            <person name="Grigoriev I.V."/>
        </authorList>
    </citation>
    <scope>NUCLEOTIDE SEQUENCE</scope>
    <source>
        <strain evidence="2">CBS 247.69</strain>
    </source>
</reference>
<sequence>MNLFKNIYNYVFPITERNPTTGMNHTTPILIPQYNKFGQVIGYFSYPSESQPSPPSLTPYSPTALPYPIHNPILGPSSYLPHQQHTLSQNGTNNFGYPLQYPPQLSASFPGFLHPQILQPDGVTCTQNNQPGLEPTTPVTLSTAPAPATTNYINSDVDEPPTPVWDGWPDGKFERLFSWKEFHQLKNLRVHWACKPKGGSKTGNDKAETWEKGKSTGRECNGIIECDNRACCILIRPQTQMKGIAKQVAKRCMCGGKLKHIDCGVESYLFSFKHGVYYLNQGIHEHPRPTHILHLTSSEQARFDKIVLDNPRVGSLALLVGQPGANNLNQSVSRISPVLLNADRIKAEKKRIKAGKGKPQEFVDEFKRFEETYPGFVIYSSFGSVTIVALQTRFMRSQLVKEHIVEDAVNGIVSDAAHGFWRDKTNLLIISSTYCTTLNCWVPGIMTYSNGASAQHYQLHFQALFETMAAEAESRNIIISDDLFRNVVDFSDAQRAGFILAFVEFWFNRSDNERDEEELESVAQALLKGCQQHFRNQVTRVKKISGVVHPSLSDAFENRTIALLSARDLETFTQLAQALLRDFPKIEGWLKWWLRESHAKMLFSPYREMAEENWDSIPDTTNAEESMHWKLYSAIGKNHDVMGGLVSLWHFAEHYQLLSVGRISGVKTRYGRPEPWKDIKNKIGRTKPSRAPEKRHPHGKSDGRPPDTSRQLLTSLNTGKKPGSQISKRSSYPWKNNSCWLDTSLELIFNTVIRDYSKSFRPRGATLGQEESMWPLYQAMDVRYKVSEDSAMVNNDSLLKMLGVQRDGLRQYLKSHRIITSLESSDSLFGWLGTMLHHRTVRTKRVAQSYFQAHFIRFRSCTGGAEPKHLQLTTTPKAKSTFSLTSELSKQYDGDVKKWFQSLIKVKKSLSGDPHCWREREAVVFCDGIAHSQILYFHLPIMLVLELETSYDSDGGIDNSVGNRWIFPKHLRPLTTQAAQLDGVIYDIVGRALFNPETHHFTSQFSPDNVAVYQYDGMKFGGHAVRNHDMRIATDIAGPVQITSLETYTCAVVYHLRGGTKAQERFMQDQIQKIQTEFPIAFSPGIETAWPIISVIGTDIQETRDEDRFWLNNPHQTETTDYTVCEEEQKKGRNQPDLKRKQPLSSITTNNPETPRAPPKQNQSASKKPLRQSTLPFKKSRKRQIKKQNQNSIHQSPEPSPTTVRPRKRARFCVPATSEPESEDNMQYQEPLTPMAVASLASPLSNTVNIGPVTDVDMVDVNSGSAIPEGEILSKSDFPVNCRCGIQGNGHELLDDEEVVQCDECYDWSHIACQRMGRASKLGLKAKFLCDMCSPPSRSLLHHKAHQVRPTKPKSRRTACQVMQKIVPLSKRLLPGKGALAKRGKYWYPVHLISKESDVVAPRWRVQWWRGCQFRNLGGIPPGDREIIEEKYIVDELWNEHRERRQVRLGRWTHACEIPTDEDILLGFKDSPYTQEIHGILAPHQELLHLLLRFDPRSSLQGTHHNVPVIRYIQGLSKSKSGRLSQVDKLAMRGIISDAGDLTFIERAQIENWFYNSIPGAKESNDWIGHIPLAHAFTIVLAEWRKDRLFEDSNGISCDNNGNNSATTLLWDLAWDYQRRTTYRPTIDVDLECLGALEERMFENSRTAGIAGNQQWGLDAGLHQGKWNPYGGLPGHWNHNDRSESESELQHGASFSDGSLDNFALQCVANEQALMKKERPKPRPLTKFKFPGNEAITASNTP</sequence>